<evidence type="ECO:0000256" key="2">
    <source>
        <dbReference type="ARBA" id="ARBA00022679"/>
    </source>
</evidence>
<dbReference type="Proteomes" id="UP000317484">
    <property type="component" value="Unassembled WGS sequence"/>
</dbReference>
<evidence type="ECO:0000313" key="4">
    <source>
        <dbReference type="EMBL" id="SMO61014.1"/>
    </source>
</evidence>
<dbReference type="PANTHER" id="PTHR12526:SF631">
    <property type="entry name" value="BLL6306 PROTEIN"/>
    <property type="match status" value="1"/>
</dbReference>
<dbReference type="GO" id="GO:0016757">
    <property type="term" value="F:glycosyltransferase activity"/>
    <property type="evidence" value="ECO:0007669"/>
    <property type="project" value="UniProtKB-KW"/>
</dbReference>
<dbReference type="SUPFAM" id="SSF53756">
    <property type="entry name" value="UDP-Glycosyltransferase/glycogen phosphorylase"/>
    <property type="match status" value="1"/>
</dbReference>
<sequence length="389" mass="42172">MDRTHPAPAPPHPADPARLGRVLWVSTSRSTRGGVATYVRNAEATGLWQRWAVRHIATHSDGSRLHKAVVFVRGALRLSVALTGRPDLVHVHASARGSFLRKAILIRVCRLARVPVVTHVHDGTFDEFYRGLGRVAQGFVRRTFSHSDVVLALGPRWAARLRALFPDVDVRAVPNGVSHRRPQPVDQPEDGVHVVFLGQIGDLKGTFDLLTAWGALRWPAGSGHPRLTIAGNGEVDRARAVRRTLPNASSVEVLDWLDPADVGALLDSAHVLVLPSTHEGQPMSVLEAMAHGLCIVASDVGGVPDLVEDGTTAVLLPPRDPVRLAATLERVVADAGLRRRLGAAAWRKSAEFDLRTLADRIEAIYLSVLAPRRATPGGERTDRVREVTG</sequence>
<keyword evidence="5" id="KW-1185">Reference proteome</keyword>
<organism evidence="4 5">
    <name type="scientific">Geodermatophilus aquaeductus</name>
    <dbReference type="NCBI Taxonomy" id="1564161"/>
    <lineage>
        <taxon>Bacteria</taxon>
        <taxon>Bacillati</taxon>
        <taxon>Actinomycetota</taxon>
        <taxon>Actinomycetes</taxon>
        <taxon>Geodermatophilales</taxon>
        <taxon>Geodermatophilaceae</taxon>
        <taxon>Geodermatophilus</taxon>
    </lineage>
</organism>
<dbReference type="PANTHER" id="PTHR12526">
    <property type="entry name" value="GLYCOSYLTRANSFERASE"/>
    <property type="match status" value="1"/>
</dbReference>
<dbReference type="Pfam" id="PF13439">
    <property type="entry name" value="Glyco_transf_4"/>
    <property type="match status" value="1"/>
</dbReference>
<evidence type="ECO:0000313" key="5">
    <source>
        <dbReference type="Proteomes" id="UP000317484"/>
    </source>
</evidence>
<name>A0A521CNH9_9ACTN</name>
<keyword evidence="2 4" id="KW-0808">Transferase</keyword>
<keyword evidence="1" id="KW-0328">Glycosyltransferase</keyword>
<evidence type="ECO:0000259" key="3">
    <source>
        <dbReference type="Pfam" id="PF13439"/>
    </source>
</evidence>
<dbReference type="Pfam" id="PF13692">
    <property type="entry name" value="Glyco_trans_1_4"/>
    <property type="match status" value="1"/>
</dbReference>
<dbReference type="AlphaFoldDB" id="A0A521CNH9"/>
<proteinExistence type="predicted"/>
<dbReference type="Gene3D" id="3.40.50.2000">
    <property type="entry name" value="Glycogen Phosphorylase B"/>
    <property type="match status" value="2"/>
</dbReference>
<dbReference type="EMBL" id="FXTJ01000002">
    <property type="protein sequence ID" value="SMO61014.1"/>
    <property type="molecule type" value="Genomic_DNA"/>
</dbReference>
<reference evidence="4 5" key="1">
    <citation type="submission" date="2017-05" db="EMBL/GenBank/DDBJ databases">
        <authorList>
            <person name="Varghese N."/>
            <person name="Submissions S."/>
        </authorList>
    </citation>
    <scope>NUCLEOTIDE SEQUENCE [LARGE SCALE GENOMIC DNA]</scope>
    <source>
        <strain evidence="4 5">DSM 46834</strain>
    </source>
</reference>
<dbReference type="CDD" id="cd03801">
    <property type="entry name" value="GT4_PimA-like"/>
    <property type="match status" value="1"/>
</dbReference>
<dbReference type="InterPro" id="IPR028098">
    <property type="entry name" value="Glyco_trans_4-like_N"/>
</dbReference>
<gene>
    <name evidence="4" type="ORF">SAMN06273567_102516</name>
</gene>
<protein>
    <submittedName>
        <fullName evidence="4">Glycosyltransferase involved in cell wall bisynthesis</fullName>
    </submittedName>
</protein>
<feature type="domain" description="Glycosyltransferase subfamily 4-like N-terminal" evidence="3">
    <location>
        <begin position="62"/>
        <end position="180"/>
    </location>
</feature>
<evidence type="ECO:0000256" key="1">
    <source>
        <dbReference type="ARBA" id="ARBA00022676"/>
    </source>
</evidence>
<accession>A0A521CNH9</accession>